<reference evidence="1 2" key="1">
    <citation type="journal article" date="2009" name="Nature">
        <title>The Sorghum bicolor genome and the diversification of grasses.</title>
        <authorList>
            <person name="Paterson A.H."/>
            <person name="Bowers J.E."/>
            <person name="Bruggmann R."/>
            <person name="Dubchak I."/>
            <person name="Grimwood J."/>
            <person name="Gundlach H."/>
            <person name="Haberer G."/>
            <person name="Hellsten U."/>
            <person name="Mitros T."/>
            <person name="Poliakov A."/>
            <person name="Schmutz J."/>
            <person name="Spannagl M."/>
            <person name="Tang H."/>
            <person name="Wang X."/>
            <person name="Wicker T."/>
            <person name="Bharti A.K."/>
            <person name="Chapman J."/>
            <person name="Feltus F.A."/>
            <person name="Gowik U."/>
            <person name="Grigoriev I.V."/>
            <person name="Lyons E."/>
            <person name="Maher C.A."/>
            <person name="Martis M."/>
            <person name="Narechania A."/>
            <person name="Otillar R.P."/>
            <person name="Penning B.W."/>
            <person name="Salamov A.A."/>
            <person name="Wang Y."/>
            <person name="Zhang L."/>
            <person name="Carpita N.C."/>
            <person name="Freeling M."/>
            <person name="Gingle A.R."/>
            <person name="Hash C.T."/>
            <person name="Keller B."/>
            <person name="Klein P."/>
            <person name="Kresovich S."/>
            <person name="McCann M.C."/>
            <person name="Ming R."/>
            <person name="Peterson D.G."/>
            <person name="Mehboob-ur-Rahman"/>
            <person name="Ware D."/>
            <person name="Westhoff P."/>
            <person name="Mayer K.F."/>
            <person name="Messing J."/>
            <person name="Rokhsar D.S."/>
        </authorList>
    </citation>
    <scope>NUCLEOTIDE SEQUENCE [LARGE SCALE GENOMIC DNA]</scope>
    <source>
        <strain evidence="2">cv. BTx623</strain>
    </source>
</reference>
<accession>A0A1Z5RIF7</accession>
<dbReference type="InParanoid" id="A0A1Z5RIF7"/>
<dbReference type="Gramene" id="OQU83560">
    <property type="protein sequence ID" value="OQU83560"/>
    <property type="gene ID" value="SORBI_3005G133750"/>
</dbReference>
<organism evidence="1 2">
    <name type="scientific">Sorghum bicolor</name>
    <name type="common">Sorghum</name>
    <name type="synonym">Sorghum vulgare</name>
    <dbReference type="NCBI Taxonomy" id="4558"/>
    <lineage>
        <taxon>Eukaryota</taxon>
        <taxon>Viridiplantae</taxon>
        <taxon>Streptophyta</taxon>
        <taxon>Embryophyta</taxon>
        <taxon>Tracheophyta</taxon>
        <taxon>Spermatophyta</taxon>
        <taxon>Magnoliopsida</taxon>
        <taxon>Liliopsida</taxon>
        <taxon>Poales</taxon>
        <taxon>Poaceae</taxon>
        <taxon>PACMAD clade</taxon>
        <taxon>Panicoideae</taxon>
        <taxon>Andropogonodae</taxon>
        <taxon>Andropogoneae</taxon>
        <taxon>Sorghinae</taxon>
        <taxon>Sorghum</taxon>
    </lineage>
</organism>
<evidence type="ECO:0000313" key="2">
    <source>
        <dbReference type="Proteomes" id="UP000000768"/>
    </source>
</evidence>
<dbReference type="Proteomes" id="UP000000768">
    <property type="component" value="Chromosome 5"/>
</dbReference>
<gene>
    <name evidence="1" type="ORF">SORBI_3005G133750</name>
</gene>
<keyword evidence="2" id="KW-1185">Reference proteome</keyword>
<protein>
    <submittedName>
        <fullName evidence="1">Uncharacterized protein</fullName>
    </submittedName>
</protein>
<reference evidence="2" key="2">
    <citation type="journal article" date="2018" name="Plant J.">
        <title>The Sorghum bicolor reference genome: improved assembly, gene annotations, a transcriptome atlas, and signatures of genome organization.</title>
        <authorList>
            <person name="McCormick R.F."/>
            <person name="Truong S.K."/>
            <person name="Sreedasyam A."/>
            <person name="Jenkins J."/>
            <person name="Shu S."/>
            <person name="Sims D."/>
            <person name="Kennedy M."/>
            <person name="Amirebrahimi M."/>
            <person name="Weers B.D."/>
            <person name="McKinley B."/>
            <person name="Mattison A."/>
            <person name="Morishige D.T."/>
            <person name="Grimwood J."/>
            <person name="Schmutz J."/>
            <person name="Mullet J.E."/>
        </authorList>
    </citation>
    <scope>NUCLEOTIDE SEQUENCE [LARGE SCALE GENOMIC DNA]</scope>
    <source>
        <strain evidence="2">cv. BTx623</strain>
    </source>
</reference>
<dbReference type="AlphaFoldDB" id="A0A1Z5RIF7"/>
<evidence type="ECO:0000313" key="1">
    <source>
        <dbReference type="EMBL" id="OQU83560.1"/>
    </source>
</evidence>
<sequence length="93" mass="9747">MVVYSPTLARFACPPTPHACPPSVDCATRSPTMASPSSLWCDSSAGATGHGAQHHSDVLKAQVFNTEKLTPSVVHGEGHCIGSPQRCNCSLEE</sequence>
<name>A0A1Z5RIF7_SORBI</name>
<proteinExistence type="predicted"/>
<dbReference type="EMBL" id="CM000764">
    <property type="protein sequence ID" value="OQU83560.1"/>
    <property type="molecule type" value="Genomic_DNA"/>
</dbReference>